<feature type="region of interest" description="Disordered" evidence="3">
    <location>
        <begin position="119"/>
        <end position="149"/>
    </location>
</feature>
<dbReference type="Proteomes" id="UP001497383">
    <property type="component" value="Chromosome 4"/>
</dbReference>
<dbReference type="SUPFAM" id="SSF52047">
    <property type="entry name" value="RNI-like"/>
    <property type="match status" value="1"/>
</dbReference>
<name>A0ABP0ZN58_9ASCO</name>
<dbReference type="PANTHER" id="PTHR45712:SF22">
    <property type="entry name" value="INSULIN-LIKE GROWTH FACTOR-BINDING PROTEIN COMPLEX ACID LABILE SUBUNIT"/>
    <property type="match status" value="1"/>
</dbReference>
<evidence type="ECO:0000313" key="4">
    <source>
        <dbReference type="EMBL" id="CAK9439707.1"/>
    </source>
</evidence>
<evidence type="ECO:0000256" key="1">
    <source>
        <dbReference type="ARBA" id="ARBA00022614"/>
    </source>
</evidence>
<organism evidence="4 5">
    <name type="scientific">Lodderomyces beijingensis</name>
    <dbReference type="NCBI Taxonomy" id="1775926"/>
    <lineage>
        <taxon>Eukaryota</taxon>
        <taxon>Fungi</taxon>
        <taxon>Dikarya</taxon>
        <taxon>Ascomycota</taxon>
        <taxon>Saccharomycotina</taxon>
        <taxon>Pichiomycetes</taxon>
        <taxon>Debaryomycetaceae</taxon>
        <taxon>Candida/Lodderomyces clade</taxon>
        <taxon>Lodderomyces</taxon>
    </lineage>
</organism>
<sequence length="920" mass="102052">MIDHISAKSVSSFKNMDAALEEDHLATNLNSVMLEDLADKSDSHDRKEDKFNDDDLVVRSVGYEKTVLQALNLNVPIAENSEKGGGGGGGRRRVGKGLASMDSSVEAVGVVGASPLESKMDFPSSATAGRESGDAGETKPKDSGCKEDCTETKENPIAAALHLQPVVKKFKLFNNENLACYSPIVVNTCTLTESKNPAVSYWVSQDYDLFFSSGGRKFAREIEVAKSLRFGEEVPDLTEESVIYISTRIVNPGRVMSQYFNSGPKARDLYIDLILNNSGCSILLQMMKFFKEKEALIESNIASVHVRMSATYVNQIRVIFEVLTQSTEFYKKIKSLGLFVGLHQYANGYVFDALTDTPILLPPELEKLLVANGLEICDFAYLPTSLRDMAFHNVKTMNLSKFNLNKDLKYLCIDGEEVKLEGRVESYPKKFRDLEVVKFDNSVAISSTFHRFRNLTSLSLSNLSFARTKELTLPHQLRKLELISCSLSSNMQAFPDSLKALTIMKSKWSPKNNCRLGRLQRLKIADCEVKDLKDKIAACKCLLQLEVSKTEISNISRNFVFPPTLKILMLTDVCLKGLSEQAFPRQLEVLSLVNNDIASVPLLPKLETLLISGNPLKKDVDLSGIPIKSVTLQHCSGLETGVLHNQTHALNVAGTLLSQVTGSGLTKLILDGCKQIDLKSLAQQCRITQLSLKDCDMSEFGHDCHFFSDLKILDISHNKLKRVDLSKFENLLDVDLSSNHLTEVESSQLPSCLKSINAKQNEIKEVKIADMPCLEWLQISDNRINDVSQIKVPDKLNTLIANNNFFGTVVTSNFVIPSGLRHLELNKCKIAEFDAVLPSKLMSCCLSGNKLHSQSFKIEFAEKPANLKFLDLSSNYFKSFDFGMLQGAGIELAELNLASNMIEEVPQIPSNILSAILFKA</sequence>
<evidence type="ECO:0000313" key="5">
    <source>
        <dbReference type="Proteomes" id="UP001497383"/>
    </source>
</evidence>
<dbReference type="InterPro" id="IPR032675">
    <property type="entry name" value="LRR_dom_sf"/>
</dbReference>
<dbReference type="InterPro" id="IPR050333">
    <property type="entry name" value="SLRP"/>
</dbReference>
<keyword evidence="2" id="KW-0677">Repeat</keyword>
<dbReference type="EMBL" id="OZ022408">
    <property type="protein sequence ID" value="CAK9439707.1"/>
    <property type="molecule type" value="Genomic_DNA"/>
</dbReference>
<proteinExistence type="predicted"/>
<evidence type="ECO:0000256" key="2">
    <source>
        <dbReference type="ARBA" id="ARBA00022737"/>
    </source>
</evidence>
<feature type="compositionally biased region" description="Basic and acidic residues" evidence="3">
    <location>
        <begin position="131"/>
        <end position="149"/>
    </location>
</feature>
<keyword evidence="5" id="KW-1185">Reference proteome</keyword>
<accession>A0ABP0ZN58</accession>
<dbReference type="RefSeq" id="XP_066830745.1">
    <property type="nucleotide sequence ID" value="XM_066973958.1"/>
</dbReference>
<reference evidence="4 5" key="1">
    <citation type="submission" date="2024-03" db="EMBL/GenBank/DDBJ databases">
        <authorList>
            <person name="Brejova B."/>
        </authorList>
    </citation>
    <scope>NUCLEOTIDE SEQUENCE [LARGE SCALE GENOMIC DNA]</scope>
    <source>
        <strain evidence="4 5">CBS 14171</strain>
    </source>
</reference>
<evidence type="ECO:0000256" key="3">
    <source>
        <dbReference type="SAM" id="MobiDB-lite"/>
    </source>
</evidence>
<dbReference type="PROSITE" id="PS51450">
    <property type="entry name" value="LRR"/>
    <property type="match status" value="1"/>
</dbReference>
<dbReference type="Gene3D" id="3.80.10.10">
    <property type="entry name" value="Ribonuclease Inhibitor"/>
    <property type="match status" value="3"/>
</dbReference>
<dbReference type="PANTHER" id="PTHR45712">
    <property type="entry name" value="AGAP008170-PA"/>
    <property type="match status" value="1"/>
</dbReference>
<dbReference type="GeneID" id="92209003"/>
<keyword evidence="1" id="KW-0433">Leucine-rich repeat</keyword>
<dbReference type="SUPFAM" id="SSF52058">
    <property type="entry name" value="L domain-like"/>
    <property type="match status" value="1"/>
</dbReference>
<gene>
    <name evidence="4" type="ORF">LODBEIA_P38070</name>
</gene>
<protein>
    <submittedName>
        <fullName evidence="4">Uncharacterized protein</fullName>
    </submittedName>
</protein>
<dbReference type="InterPro" id="IPR001611">
    <property type="entry name" value="Leu-rich_rpt"/>
</dbReference>